<dbReference type="EMBL" id="JACYFG010000040">
    <property type="protein sequence ID" value="MBD5781095.1"/>
    <property type="molecule type" value="Genomic_DNA"/>
</dbReference>
<organism evidence="4 5">
    <name type="scientific">Pelagicoccus enzymogenes</name>
    <dbReference type="NCBI Taxonomy" id="2773457"/>
    <lineage>
        <taxon>Bacteria</taxon>
        <taxon>Pseudomonadati</taxon>
        <taxon>Verrucomicrobiota</taxon>
        <taxon>Opitutia</taxon>
        <taxon>Puniceicoccales</taxon>
        <taxon>Pelagicoccaceae</taxon>
        <taxon>Pelagicoccus</taxon>
    </lineage>
</organism>
<evidence type="ECO:0000313" key="4">
    <source>
        <dbReference type="EMBL" id="MBD5781095.1"/>
    </source>
</evidence>
<dbReference type="AlphaFoldDB" id="A0A927IJ24"/>
<feature type="domain" description="Sulfotransferase" evidence="3">
    <location>
        <begin position="5"/>
        <end position="274"/>
    </location>
</feature>
<dbReference type="SUPFAM" id="SSF52540">
    <property type="entry name" value="P-loop containing nucleoside triphosphate hydrolases"/>
    <property type="match status" value="1"/>
</dbReference>
<evidence type="ECO:0000259" key="3">
    <source>
        <dbReference type="Pfam" id="PF00685"/>
    </source>
</evidence>
<keyword evidence="2" id="KW-0808">Transferase</keyword>
<comment type="caution">
    <text evidence="4">The sequence shown here is derived from an EMBL/GenBank/DDBJ whole genome shotgun (WGS) entry which is preliminary data.</text>
</comment>
<keyword evidence="5" id="KW-1185">Reference proteome</keyword>
<dbReference type="Pfam" id="PF00685">
    <property type="entry name" value="Sulfotransfer_1"/>
    <property type="match status" value="1"/>
</dbReference>
<reference evidence="4" key="1">
    <citation type="submission" date="2020-09" db="EMBL/GenBank/DDBJ databases">
        <title>Pelagicoccus enzymogenes sp. nov. with an EPS production, isolated from marine sediment.</title>
        <authorList>
            <person name="Feng X."/>
        </authorList>
    </citation>
    <scope>NUCLEOTIDE SEQUENCE</scope>
    <source>
        <strain evidence="4">NFK12</strain>
    </source>
</reference>
<evidence type="ECO:0000313" key="5">
    <source>
        <dbReference type="Proteomes" id="UP000622317"/>
    </source>
</evidence>
<dbReference type="PANTHER" id="PTHR11783">
    <property type="entry name" value="SULFOTRANSFERASE SULT"/>
    <property type="match status" value="1"/>
</dbReference>
<dbReference type="GO" id="GO:0008146">
    <property type="term" value="F:sulfotransferase activity"/>
    <property type="evidence" value="ECO:0007669"/>
    <property type="project" value="InterPro"/>
</dbReference>
<comment type="similarity">
    <text evidence="1">Belongs to the sulfotransferase 1 family.</text>
</comment>
<dbReference type="Gene3D" id="3.40.50.300">
    <property type="entry name" value="P-loop containing nucleotide triphosphate hydrolases"/>
    <property type="match status" value="1"/>
</dbReference>
<name>A0A927IJ24_9BACT</name>
<gene>
    <name evidence="4" type="ORF">IEN85_16470</name>
</gene>
<protein>
    <submittedName>
        <fullName evidence="4">Sulfotransferase domain-containing protein</fullName>
    </submittedName>
</protein>
<dbReference type="InterPro" id="IPR000863">
    <property type="entry name" value="Sulfotransferase_dom"/>
</dbReference>
<evidence type="ECO:0000256" key="1">
    <source>
        <dbReference type="ARBA" id="ARBA00005771"/>
    </source>
</evidence>
<accession>A0A927IJ24</accession>
<dbReference type="Proteomes" id="UP000622317">
    <property type="component" value="Unassembled WGS sequence"/>
</dbReference>
<sequence>MGKITWIASYPKSGNTWLRTFLATLGTSGSDTKFDRLQSIPSATSRMRLEKVMGLDTSWMRLNETEAILPDFFNHLAAKTEGTLFFKTHHAFLTNQSGDWILPQEATQKALYLVRNPMDVAVSFSYHNGHEDFDRTIDLLADRDATLAHQTDRFTHQLPHRISSWSNHVATWRNSPIRPLIVRYEDLLAEPFKCFANITEYLEISATTTTLANAIERCRFEKLKQVEEEVGFHERPPSSRAFFRSGKSGDWRNHLSANQVSRIVDAHHIQMQKLGYLDALGNPR</sequence>
<dbReference type="InterPro" id="IPR027417">
    <property type="entry name" value="P-loop_NTPase"/>
</dbReference>
<evidence type="ECO:0000256" key="2">
    <source>
        <dbReference type="ARBA" id="ARBA00022679"/>
    </source>
</evidence>
<proteinExistence type="inferred from homology"/>
<dbReference type="RefSeq" id="WP_191618201.1">
    <property type="nucleotide sequence ID" value="NZ_JACYFG010000040.1"/>
</dbReference>